<comment type="caution">
    <text evidence="1">The sequence shown here is derived from an EMBL/GenBank/DDBJ whole genome shotgun (WGS) entry which is preliminary data.</text>
</comment>
<dbReference type="EMBL" id="JABSTQ010002154">
    <property type="protein sequence ID" value="KAG0444345.1"/>
    <property type="molecule type" value="Genomic_DNA"/>
</dbReference>
<organism evidence="1 2">
    <name type="scientific">Ixodes persulcatus</name>
    <name type="common">Taiga tick</name>
    <dbReference type="NCBI Taxonomy" id="34615"/>
    <lineage>
        <taxon>Eukaryota</taxon>
        <taxon>Metazoa</taxon>
        <taxon>Ecdysozoa</taxon>
        <taxon>Arthropoda</taxon>
        <taxon>Chelicerata</taxon>
        <taxon>Arachnida</taxon>
        <taxon>Acari</taxon>
        <taxon>Parasitiformes</taxon>
        <taxon>Ixodida</taxon>
        <taxon>Ixodoidea</taxon>
        <taxon>Ixodidae</taxon>
        <taxon>Ixodinae</taxon>
        <taxon>Ixodes</taxon>
    </lineage>
</organism>
<evidence type="ECO:0000313" key="1">
    <source>
        <dbReference type="EMBL" id="KAG0444345.1"/>
    </source>
</evidence>
<reference evidence="1 2" key="1">
    <citation type="journal article" date="2020" name="Cell">
        <title>Large-Scale Comparative Analyses of Tick Genomes Elucidate Their Genetic Diversity and Vector Capacities.</title>
        <authorList>
            <consortium name="Tick Genome and Microbiome Consortium (TIGMIC)"/>
            <person name="Jia N."/>
            <person name="Wang J."/>
            <person name="Shi W."/>
            <person name="Du L."/>
            <person name="Sun Y."/>
            <person name="Zhan W."/>
            <person name="Jiang J.F."/>
            <person name="Wang Q."/>
            <person name="Zhang B."/>
            <person name="Ji P."/>
            <person name="Bell-Sakyi L."/>
            <person name="Cui X.M."/>
            <person name="Yuan T.T."/>
            <person name="Jiang B.G."/>
            <person name="Yang W.F."/>
            <person name="Lam T.T."/>
            <person name="Chang Q.C."/>
            <person name="Ding S.J."/>
            <person name="Wang X.J."/>
            <person name="Zhu J.G."/>
            <person name="Ruan X.D."/>
            <person name="Zhao L."/>
            <person name="Wei J.T."/>
            <person name="Ye R.Z."/>
            <person name="Que T.C."/>
            <person name="Du C.H."/>
            <person name="Zhou Y.H."/>
            <person name="Cheng J.X."/>
            <person name="Dai P.F."/>
            <person name="Guo W.B."/>
            <person name="Han X.H."/>
            <person name="Huang E.J."/>
            <person name="Li L.F."/>
            <person name="Wei W."/>
            <person name="Gao Y.C."/>
            <person name="Liu J.Z."/>
            <person name="Shao H.Z."/>
            <person name="Wang X."/>
            <person name="Wang C.C."/>
            <person name="Yang T.C."/>
            <person name="Huo Q.B."/>
            <person name="Li W."/>
            <person name="Chen H.Y."/>
            <person name="Chen S.E."/>
            <person name="Zhou L.G."/>
            <person name="Ni X.B."/>
            <person name="Tian J.H."/>
            <person name="Sheng Y."/>
            <person name="Liu T."/>
            <person name="Pan Y.S."/>
            <person name="Xia L.Y."/>
            <person name="Li J."/>
            <person name="Zhao F."/>
            <person name="Cao W.C."/>
        </authorList>
    </citation>
    <scope>NUCLEOTIDE SEQUENCE [LARGE SCALE GENOMIC DNA]</scope>
    <source>
        <strain evidence="1">Iper-2018</strain>
    </source>
</reference>
<feature type="non-terminal residue" evidence="1">
    <location>
        <position position="231"/>
    </location>
</feature>
<keyword evidence="2" id="KW-1185">Reference proteome</keyword>
<protein>
    <submittedName>
        <fullName evidence="1">Uncharacterized protein</fullName>
    </submittedName>
</protein>
<dbReference type="Proteomes" id="UP000805193">
    <property type="component" value="Unassembled WGS sequence"/>
</dbReference>
<evidence type="ECO:0000313" key="2">
    <source>
        <dbReference type="Proteomes" id="UP000805193"/>
    </source>
</evidence>
<gene>
    <name evidence="1" type="ORF">HPB47_013902</name>
</gene>
<accession>A0AC60R030</accession>
<name>A0AC60R030_IXOPE</name>
<sequence length="231" mass="25658">MLKLRLLLPVLSCPSSGAAHGERQLHRQAYSLLTGEVFEKMAVTDATFFAKRLREATADSVEMRFGLAPVGSPLSYQHSLVPFGYETYISPELSLVQRRITALPSEPAFFESGVAWDTSEHNFPSQQDLLLKSLLVTSTQAAVLEKNTRQQSRSPLWRAARRNWLTASSFGEGATRESWSLKGLNNLTSTKDISHVREVSVPPDNVNIMLSLAADVYAGYRQRNVLVSVSF</sequence>
<proteinExistence type="predicted"/>